<dbReference type="Proteomes" id="UP000886881">
    <property type="component" value="Unassembled WGS sequence"/>
</dbReference>
<sequence length="68" mass="7903">MDRMEKIYREFGVMMTGDRIYEDPSVSYADICAELGVLPEELDRVLLRELGYTGEELMAEYRKGCSEE</sequence>
<comment type="caution">
    <text evidence="1">The sequence shown here is derived from an EMBL/GenBank/DDBJ whole genome shotgun (WGS) entry which is preliminary data.</text>
</comment>
<accession>A0A9D1GMM7</accession>
<name>A0A9D1GMM7_9BACT</name>
<reference evidence="1" key="2">
    <citation type="journal article" date="2021" name="PeerJ">
        <title>Extensive microbial diversity within the chicken gut microbiome revealed by metagenomics and culture.</title>
        <authorList>
            <person name="Gilroy R."/>
            <person name="Ravi A."/>
            <person name="Getino M."/>
            <person name="Pursley I."/>
            <person name="Horton D.L."/>
            <person name="Alikhan N.F."/>
            <person name="Baker D."/>
            <person name="Gharbi K."/>
            <person name="Hall N."/>
            <person name="Watson M."/>
            <person name="Adriaenssens E.M."/>
            <person name="Foster-Nyarko E."/>
            <person name="Jarju S."/>
            <person name="Secka A."/>
            <person name="Antonio M."/>
            <person name="Oren A."/>
            <person name="Chaudhuri R.R."/>
            <person name="La Ragione R."/>
            <person name="Hildebrand F."/>
            <person name="Pallen M.J."/>
        </authorList>
    </citation>
    <scope>NUCLEOTIDE SEQUENCE</scope>
    <source>
        <strain evidence="1">ChiHecec2B26-709</strain>
    </source>
</reference>
<reference evidence="1" key="1">
    <citation type="submission" date="2020-10" db="EMBL/GenBank/DDBJ databases">
        <authorList>
            <person name="Gilroy R."/>
        </authorList>
    </citation>
    <scope>NUCLEOTIDE SEQUENCE</scope>
    <source>
        <strain evidence="1">ChiHecec2B26-709</strain>
    </source>
</reference>
<dbReference type="AlphaFoldDB" id="A0A9D1GMM7"/>
<protein>
    <submittedName>
        <fullName evidence="1">Uncharacterized protein</fullName>
    </submittedName>
</protein>
<evidence type="ECO:0000313" key="2">
    <source>
        <dbReference type="Proteomes" id="UP000886881"/>
    </source>
</evidence>
<evidence type="ECO:0000313" key="1">
    <source>
        <dbReference type="EMBL" id="HIT46968.1"/>
    </source>
</evidence>
<organism evidence="1 2">
    <name type="scientific">Candidatus Cryptobacteroides merdipullorum</name>
    <dbReference type="NCBI Taxonomy" id="2840771"/>
    <lineage>
        <taxon>Bacteria</taxon>
        <taxon>Pseudomonadati</taxon>
        <taxon>Bacteroidota</taxon>
        <taxon>Bacteroidia</taxon>
        <taxon>Bacteroidales</taxon>
        <taxon>Candidatus Cryptobacteroides</taxon>
    </lineage>
</organism>
<proteinExistence type="predicted"/>
<dbReference type="EMBL" id="DVLC01000073">
    <property type="protein sequence ID" value="HIT46968.1"/>
    <property type="molecule type" value="Genomic_DNA"/>
</dbReference>
<gene>
    <name evidence="1" type="ORF">IAC35_03820</name>
</gene>